<sequence length="180" mass="18170">MTEGRNSSWSLESQSQVNSSNMQAADKHLQDQKISDAKPDHAVFSVIKDVVFKPLATQPERNIRHLPADMARFVSVIGLSAALLGPLSACSNSDSPCPTPDNPKDTKQVSCTSSGGSHYLWIPNRGGWVPSDDGVHPNPGAHGIGGEDGNGGVGGGSKGGSGESGGGESGGGGHGGGEGG</sequence>
<dbReference type="RefSeq" id="WP_151754340.1">
    <property type="nucleotide sequence ID" value="NZ_BKZW01000001.1"/>
</dbReference>
<feature type="region of interest" description="Disordered" evidence="1">
    <location>
        <begin position="130"/>
        <end position="180"/>
    </location>
</feature>
<dbReference type="EMBL" id="BKZW01000001">
    <property type="protein sequence ID" value="GER86168.1"/>
    <property type="molecule type" value="Genomic_DNA"/>
</dbReference>
<feature type="region of interest" description="Disordered" evidence="1">
    <location>
        <begin position="90"/>
        <end position="113"/>
    </location>
</feature>
<feature type="compositionally biased region" description="Basic and acidic residues" evidence="1">
    <location>
        <begin position="25"/>
        <end position="36"/>
    </location>
</feature>
<feature type="region of interest" description="Disordered" evidence="1">
    <location>
        <begin position="1"/>
        <end position="36"/>
    </location>
</feature>
<organism evidence="2 3">
    <name type="scientific">Dictyobacter vulcani</name>
    <dbReference type="NCBI Taxonomy" id="2607529"/>
    <lineage>
        <taxon>Bacteria</taxon>
        <taxon>Bacillati</taxon>
        <taxon>Chloroflexota</taxon>
        <taxon>Ktedonobacteria</taxon>
        <taxon>Ktedonobacterales</taxon>
        <taxon>Dictyobacteraceae</taxon>
        <taxon>Dictyobacter</taxon>
    </lineage>
</organism>
<accession>A0A5J4KBY3</accession>
<dbReference type="Proteomes" id="UP000326912">
    <property type="component" value="Unassembled WGS sequence"/>
</dbReference>
<protein>
    <submittedName>
        <fullName evidence="2">Uncharacterized protein</fullName>
    </submittedName>
</protein>
<proteinExistence type="predicted"/>
<evidence type="ECO:0000256" key="1">
    <source>
        <dbReference type="SAM" id="MobiDB-lite"/>
    </source>
</evidence>
<evidence type="ECO:0000313" key="3">
    <source>
        <dbReference type="Proteomes" id="UP000326912"/>
    </source>
</evidence>
<feature type="compositionally biased region" description="Polar residues" evidence="1">
    <location>
        <begin position="1"/>
        <end position="23"/>
    </location>
</feature>
<gene>
    <name evidence="2" type="ORF">KDW_03300</name>
</gene>
<evidence type="ECO:0000313" key="2">
    <source>
        <dbReference type="EMBL" id="GER86168.1"/>
    </source>
</evidence>
<comment type="caution">
    <text evidence="2">The sequence shown here is derived from an EMBL/GenBank/DDBJ whole genome shotgun (WGS) entry which is preliminary data.</text>
</comment>
<keyword evidence="3" id="KW-1185">Reference proteome</keyword>
<dbReference type="AlphaFoldDB" id="A0A5J4KBY3"/>
<reference evidence="2 3" key="1">
    <citation type="submission" date="2019-10" db="EMBL/GenBank/DDBJ databases">
        <title>Dictyobacter vulcani sp. nov., within the class Ktedonobacteria, isolated from soil of volcanic Mt. Zao.</title>
        <authorList>
            <person name="Zheng Y."/>
            <person name="Wang C.M."/>
            <person name="Sakai Y."/>
            <person name="Abe K."/>
            <person name="Yokota A."/>
            <person name="Yabe S."/>
        </authorList>
    </citation>
    <scope>NUCLEOTIDE SEQUENCE [LARGE SCALE GENOMIC DNA]</scope>
    <source>
        <strain evidence="2 3">W12</strain>
    </source>
</reference>
<feature type="compositionally biased region" description="Gly residues" evidence="1">
    <location>
        <begin position="142"/>
        <end position="180"/>
    </location>
</feature>
<name>A0A5J4KBY3_9CHLR</name>